<dbReference type="AlphaFoldDB" id="A0A923LM61"/>
<evidence type="ECO:0000313" key="2">
    <source>
        <dbReference type="Proteomes" id="UP000606720"/>
    </source>
</evidence>
<reference evidence="1" key="1">
    <citation type="submission" date="2020-08" db="EMBL/GenBank/DDBJ databases">
        <title>Genome public.</title>
        <authorList>
            <person name="Liu C."/>
            <person name="Sun Q."/>
        </authorList>
    </citation>
    <scope>NUCLEOTIDE SEQUENCE</scope>
    <source>
        <strain evidence="1">BX1005</strain>
    </source>
</reference>
<dbReference type="RefSeq" id="WP_186866371.1">
    <property type="nucleotide sequence ID" value="NZ_JACOPH010000002.1"/>
</dbReference>
<organism evidence="1 2">
    <name type="scientific">Roseburia zhanii</name>
    <dbReference type="NCBI Taxonomy" id="2763064"/>
    <lineage>
        <taxon>Bacteria</taxon>
        <taxon>Bacillati</taxon>
        <taxon>Bacillota</taxon>
        <taxon>Clostridia</taxon>
        <taxon>Lachnospirales</taxon>
        <taxon>Lachnospiraceae</taxon>
        <taxon>Roseburia</taxon>
    </lineage>
</organism>
<gene>
    <name evidence="1" type="ORF">H8S17_04265</name>
</gene>
<sequence>MRKKLIGTMIIVIVGILIYAWSTTRNVQILQEMKASDFEKIEIWNHGESVVFTDQEDIQRFVDILQSTRIHKRKSPDRAGGWIIVDLYYKNGEQDDMGIAVDQINMGAGEYKTEKNIYDDINELYEELK</sequence>
<protein>
    <submittedName>
        <fullName evidence="1">Uncharacterized protein</fullName>
    </submittedName>
</protein>
<dbReference type="Proteomes" id="UP000606720">
    <property type="component" value="Unassembled WGS sequence"/>
</dbReference>
<name>A0A923LM61_9FIRM</name>
<dbReference type="EMBL" id="JACOPH010000002">
    <property type="protein sequence ID" value="MBC5713435.1"/>
    <property type="molecule type" value="Genomic_DNA"/>
</dbReference>
<keyword evidence="2" id="KW-1185">Reference proteome</keyword>
<evidence type="ECO:0000313" key="1">
    <source>
        <dbReference type="EMBL" id="MBC5713435.1"/>
    </source>
</evidence>
<proteinExistence type="predicted"/>
<comment type="caution">
    <text evidence="1">The sequence shown here is derived from an EMBL/GenBank/DDBJ whole genome shotgun (WGS) entry which is preliminary data.</text>
</comment>
<accession>A0A923LM61</accession>